<evidence type="ECO:0000256" key="5">
    <source>
        <dbReference type="ARBA" id="ARBA00023125"/>
    </source>
</evidence>
<accession>A0A917C9K6</accession>
<dbReference type="Pfam" id="PF08753">
    <property type="entry name" value="NikR_C"/>
    <property type="match status" value="1"/>
</dbReference>
<name>A0A917C9K6_9PROT</name>
<dbReference type="PANTHER" id="PTHR34719">
    <property type="entry name" value="NICKEL-RESPONSIVE REGULATOR"/>
    <property type="match status" value="1"/>
</dbReference>
<evidence type="ECO:0000313" key="11">
    <source>
        <dbReference type="Proteomes" id="UP000632498"/>
    </source>
</evidence>
<dbReference type="Gene3D" id="1.10.1220.10">
    <property type="entry name" value="Met repressor-like"/>
    <property type="match status" value="1"/>
</dbReference>
<dbReference type="NCBIfam" id="NF002169">
    <property type="entry name" value="PRK01002.1"/>
    <property type="match status" value="1"/>
</dbReference>
<dbReference type="PANTHER" id="PTHR34719:SF2">
    <property type="entry name" value="NICKEL-RESPONSIVE REGULATOR"/>
    <property type="match status" value="1"/>
</dbReference>
<evidence type="ECO:0000259" key="9">
    <source>
        <dbReference type="Pfam" id="PF08753"/>
    </source>
</evidence>
<feature type="binding site" evidence="7">
    <location>
        <position position="96"/>
    </location>
    <ligand>
        <name>Ni(2+)</name>
        <dbReference type="ChEBI" id="CHEBI:49786"/>
    </ligand>
</feature>
<keyword evidence="4 7" id="KW-0805">Transcription regulation</keyword>
<evidence type="ECO:0000256" key="7">
    <source>
        <dbReference type="HAMAP-Rule" id="MF_00476"/>
    </source>
</evidence>
<comment type="cofactor">
    <cofactor evidence="7">
        <name>Ni(2+)</name>
        <dbReference type="ChEBI" id="CHEBI:49786"/>
    </cofactor>
    <text evidence="7">Binds 1 nickel ion per subunit.</text>
</comment>
<dbReference type="GO" id="GO:0003700">
    <property type="term" value="F:DNA-binding transcription factor activity"/>
    <property type="evidence" value="ECO:0007669"/>
    <property type="project" value="UniProtKB-UniRule"/>
</dbReference>
<dbReference type="InterPro" id="IPR002145">
    <property type="entry name" value="CopG"/>
</dbReference>
<dbReference type="HAMAP" id="MF_00476">
    <property type="entry name" value="NikR"/>
    <property type="match status" value="1"/>
</dbReference>
<dbReference type="GO" id="GO:0016151">
    <property type="term" value="F:nickel cation binding"/>
    <property type="evidence" value="ECO:0007669"/>
    <property type="project" value="UniProtKB-UniRule"/>
</dbReference>
<reference evidence="10" key="1">
    <citation type="journal article" date="2014" name="Int. J. Syst. Evol. Microbiol.">
        <title>Complete genome sequence of Corynebacterium casei LMG S-19264T (=DSM 44701T), isolated from a smear-ripened cheese.</title>
        <authorList>
            <consortium name="US DOE Joint Genome Institute (JGI-PGF)"/>
            <person name="Walter F."/>
            <person name="Albersmeier A."/>
            <person name="Kalinowski J."/>
            <person name="Ruckert C."/>
        </authorList>
    </citation>
    <scope>NUCLEOTIDE SEQUENCE</scope>
    <source>
        <strain evidence="10">CGMCC 1.15254</strain>
    </source>
</reference>
<dbReference type="GO" id="GO:0010045">
    <property type="term" value="P:response to nickel cation"/>
    <property type="evidence" value="ECO:0007669"/>
    <property type="project" value="InterPro"/>
</dbReference>
<dbReference type="Gene3D" id="3.30.70.1150">
    <property type="entry name" value="ACT-like. Chain A, domain 2"/>
    <property type="match status" value="1"/>
</dbReference>
<dbReference type="InterPro" id="IPR013321">
    <property type="entry name" value="Arc_rbn_hlx_hlx"/>
</dbReference>
<dbReference type="EMBL" id="BMHV01000031">
    <property type="protein sequence ID" value="GGF74304.1"/>
    <property type="molecule type" value="Genomic_DNA"/>
</dbReference>
<evidence type="ECO:0000259" key="8">
    <source>
        <dbReference type="Pfam" id="PF01402"/>
    </source>
</evidence>
<organism evidence="10 11">
    <name type="scientific">Terasakiella brassicae</name>
    <dbReference type="NCBI Taxonomy" id="1634917"/>
    <lineage>
        <taxon>Bacteria</taxon>
        <taxon>Pseudomonadati</taxon>
        <taxon>Pseudomonadota</taxon>
        <taxon>Alphaproteobacteria</taxon>
        <taxon>Rhodospirillales</taxon>
        <taxon>Terasakiellaceae</taxon>
        <taxon>Terasakiella</taxon>
    </lineage>
</organism>
<dbReference type="SUPFAM" id="SSF55021">
    <property type="entry name" value="ACT-like"/>
    <property type="match status" value="1"/>
</dbReference>
<keyword evidence="2 7" id="KW-0533">Nickel</keyword>
<dbReference type="CDD" id="cd22231">
    <property type="entry name" value="RHH_NikR_HicB-like"/>
    <property type="match status" value="1"/>
</dbReference>
<dbReference type="NCBIfam" id="NF003381">
    <property type="entry name" value="PRK04460.1"/>
    <property type="match status" value="1"/>
</dbReference>
<sequence length="141" mass="16110">MERITITIDDDLLADFDKLIEMKGYSNRSEGIRDAIRQLVKDQQIAENEEAPCVGCVVYMYNHKERTLSTRLMETQHHHHDIPTATLHLHVDPENCLEATVLHGSVHQVRHMADQITSQTGVKYGKLHVIPLSKPTTHSHE</sequence>
<feature type="binding site" evidence="7">
    <location>
        <position position="88"/>
    </location>
    <ligand>
        <name>Ni(2+)</name>
        <dbReference type="ChEBI" id="CHEBI:49786"/>
    </ligand>
</feature>
<protein>
    <recommendedName>
        <fullName evidence="7">Putative nickel-responsive regulator</fullName>
    </recommendedName>
</protein>
<dbReference type="InterPro" id="IPR010985">
    <property type="entry name" value="Ribbon_hlx_hlx"/>
</dbReference>
<dbReference type="Proteomes" id="UP000632498">
    <property type="component" value="Unassembled WGS sequence"/>
</dbReference>
<comment type="caution">
    <text evidence="10">The sequence shown here is derived from an EMBL/GenBank/DDBJ whole genome shotgun (WGS) entry which is preliminary data.</text>
</comment>
<keyword evidence="6 7" id="KW-0804">Transcription</keyword>
<dbReference type="RefSeq" id="WP_188666808.1">
    <property type="nucleotide sequence ID" value="NZ_BMHV01000031.1"/>
</dbReference>
<gene>
    <name evidence="10" type="primary">nikR</name>
    <name evidence="10" type="ORF">GCM10011332_30510</name>
</gene>
<evidence type="ECO:0000256" key="6">
    <source>
        <dbReference type="ARBA" id="ARBA00023163"/>
    </source>
</evidence>
<dbReference type="SUPFAM" id="SSF47598">
    <property type="entry name" value="Ribbon-helix-helix"/>
    <property type="match status" value="1"/>
</dbReference>
<dbReference type="GO" id="GO:0003677">
    <property type="term" value="F:DNA binding"/>
    <property type="evidence" value="ECO:0007669"/>
    <property type="project" value="UniProtKB-KW"/>
</dbReference>
<evidence type="ECO:0000313" key="10">
    <source>
        <dbReference type="EMBL" id="GGF74304.1"/>
    </source>
</evidence>
<feature type="domain" description="Transcription factor NikR nickel binding C-terminal" evidence="9">
    <location>
        <begin position="54"/>
        <end position="130"/>
    </location>
</feature>
<dbReference type="InterPro" id="IPR022988">
    <property type="entry name" value="Ni_resp_reg_NikR"/>
</dbReference>
<dbReference type="InterPro" id="IPR027271">
    <property type="entry name" value="Acetolactate_synth/TF_NikR_C"/>
</dbReference>
<dbReference type="NCBIfam" id="NF002815">
    <property type="entry name" value="PRK02967.1"/>
    <property type="match status" value="1"/>
</dbReference>
<keyword evidence="5 7" id="KW-0238">DNA-binding</keyword>
<feature type="domain" description="Ribbon-helix-helix protein CopG" evidence="8">
    <location>
        <begin position="2"/>
        <end position="42"/>
    </location>
</feature>
<dbReference type="InterPro" id="IPR014864">
    <property type="entry name" value="TF_NikR_Ni-bd_C"/>
</dbReference>
<evidence type="ECO:0000256" key="4">
    <source>
        <dbReference type="ARBA" id="ARBA00023015"/>
    </source>
</evidence>
<evidence type="ECO:0000256" key="1">
    <source>
        <dbReference type="ARBA" id="ARBA00008478"/>
    </source>
</evidence>
<keyword evidence="11" id="KW-1185">Reference proteome</keyword>
<dbReference type="AlphaFoldDB" id="A0A917C9K6"/>
<comment type="similarity">
    <text evidence="1 7">Belongs to the transcriptional regulatory CopG/NikR family.</text>
</comment>
<evidence type="ECO:0000256" key="2">
    <source>
        <dbReference type="ARBA" id="ARBA00022596"/>
    </source>
</evidence>
<dbReference type="InterPro" id="IPR050192">
    <property type="entry name" value="CopG/NikR_regulator"/>
</dbReference>
<dbReference type="Pfam" id="PF01402">
    <property type="entry name" value="RHH_1"/>
    <property type="match status" value="1"/>
</dbReference>
<feature type="binding site" evidence="7">
    <location>
        <position position="90"/>
    </location>
    <ligand>
        <name>Ni(2+)</name>
        <dbReference type="ChEBI" id="CHEBI:49786"/>
    </ligand>
</feature>
<comment type="function">
    <text evidence="7">Transcriptional regulator.</text>
</comment>
<evidence type="ECO:0000256" key="3">
    <source>
        <dbReference type="ARBA" id="ARBA00022723"/>
    </source>
</evidence>
<reference evidence="10" key="2">
    <citation type="submission" date="2020-09" db="EMBL/GenBank/DDBJ databases">
        <authorList>
            <person name="Sun Q."/>
            <person name="Zhou Y."/>
        </authorList>
    </citation>
    <scope>NUCLEOTIDE SEQUENCE</scope>
    <source>
        <strain evidence="10">CGMCC 1.15254</strain>
    </source>
</reference>
<feature type="binding site" evidence="7">
    <location>
        <position position="77"/>
    </location>
    <ligand>
        <name>Ni(2+)</name>
        <dbReference type="ChEBI" id="CHEBI:49786"/>
    </ligand>
</feature>
<dbReference type="InterPro" id="IPR045865">
    <property type="entry name" value="ACT-like_dom_sf"/>
</dbReference>
<proteinExistence type="inferred from homology"/>
<keyword evidence="3 7" id="KW-0479">Metal-binding</keyword>